<dbReference type="AlphaFoldDB" id="A0A2P2J3V5"/>
<reference evidence="1" key="1">
    <citation type="submission" date="2018-02" db="EMBL/GenBank/DDBJ databases">
        <title>Rhizophora mucronata_Transcriptome.</title>
        <authorList>
            <person name="Meera S.P."/>
            <person name="Sreeshan A."/>
            <person name="Augustine A."/>
        </authorList>
    </citation>
    <scope>NUCLEOTIDE SEQUENCE</scope>
    <source>
        <tissue evidence="1">Leaf</tissue>
    </source>
</reference>
<dbReference type="EMBL" id="GGEC01007669">
    <property type="protein sequence ID" value="MBW88152.1"/>
    <property type="molecule type" value="Transcribed_RNA"/>
</dbReference>
<name>A0A2P2J3V5_RHIMU</name>
<protein>
    <submittedName>
        <fullName evidence="1">Uncharacterized protein</fullName>
    </submittedName>
</protein>
<evidence type="ECO:0000313" key="1">
    <source>
        <dbReference type="EMBL" id="MBW88152.1"/>
    </source>
</evidence>
<sequence>MYKLMSYMVSDKCQKLTFFSTDLKI</sequence>
<proteinExistence type="predicted"/>
<accession>A0A2P2J3V5</accession>
<organism evidence="1">
    <name type="scientific">Rhizophora mucronata</name>
    <name type="common">Asiatic mangrove</name>
    <dbReference type="NCBI Taxonomy" id="61149"/>
    <lineage>
        <taxon>Eukaryota</taxon>
        <taxon>Viridiplantae</taxon>
        <taxon>Streptophyta</taxon>
        <taxon>Embryophyta</taxon>
        <taxon>Tracheophyta</taxon>
        <taxon>Spermatophyta</taxon>
        <taxon>Magnoliopsida</taxon>
        <taxon>eudicotyledons</taxon>
        <taxon>Gunneridae</taxon>
        <taxon>Pentapetalae</taxon>
        <taxon>rosids</taxon>
        <taxon>fabids</taxon>
        <taxon>Malpighiales</taxon>
        <taxon>Rhizophoraceae</taxon>
        <taxon>Rhizophora</taxon>
    </lineage>
</organism>